<dbReference type="GO" id="GO:0016071">
    <property type="term" value="P:mRNA metabolic process"/>
    <property type="evidence" value="ECO:0007669"/>
    <property type="project" value="UniProtKB-ARBA"/>
</dbReference>
<keyword evidence="2" id="KW-1185">Reference proteome</keyword>
<organism evidence="1 2">
    <name type="scientific">Arabis alpina</name>
    <name type="common">Alpine rock-cress</name>
    <dbReference type="NCBI Taxonomy" id="50452"/>
    <lineage>
        <taxon>Eukaryota</taxon>
        <taxon>Viridiplantae</taxon>
        <taxon>Streptophyta</taxon>
        <taxon>Embryophyta</taxon>
        <taxon>Tracheophyta</taxon>
        <taxon>Spermatophyta</taxon>
        <taxon>Magnoliopsida</taxon>
        <taxon>eudicotyledons</taxon>
        <taxon>Gunneridae</taxon>
        <taxon>Pentapetalae</taxon>
        <taxon>rosids</taxon>
        <taxon>malvids</taxon>
        <taxon>Brassicales</taxon>
        <taxon>Brassicaceae</taxon>
        <taxon>Arabideae</taxon>
        <taxon>Arabis</taxon>
    </lineage>
</organism>
<name>A0A087GLM7_ARAAL</name>
<evidence type="ECO:0000313" key="1">
    <source>
        <dbReference type="EMBL" id="KFK30779.1"/>
    </source>
</evidence>
<dbReference type="PANTHER" id="PTHR33670">
    <property type="entry name" value="SPLICING FACTOR, PROLINE- AND GLUTAMINE-RICH-LIKE"/>
    <property type="match status" value="1"/>
</dbReference>
<gene>
    <name evidence="1" type="ordered locus">AALP_Aa6g025000</name>
</gene>
<dbReference type="Proteomes" id="UP000029120">
    <property type="component" value="Chromosome 6"/>
</dbReference>
<evidence type="ECO:0000313" key="2">
    <source>
        <dbReference type="Proteomes" id="UP000029120"/>
    </source>
</evidence>
<dbReference type="PANTHER" id="PTHR33670:SF15">
    <property type="entry name" value="OS02G0797600 PROTEIN"/>
    <property type="match status" value="1"/>
</dbReference>
<dbReference type="OMA" id="ITIAHFY"/>
<dbReference type="OrthoDB" id="1935097at2759"/>
<reference evidence="2" key="1">
    <citation type="journal article" date="2015" name="Nat. Plants">
        <title>Genome expansion of Arabis alpina linked with retrotransposition and reduced symmetric DNA methylation.</title>
        <authorList>
            <person name="Willing E.M."/>
            <person name="Rawat V."/>
            <person name="Mandakova T."/>
            <person name="Maumus F."/>
            <person name="James G.V."/>
            <person name="Nordstroem K.J."/>
            <person name="Becker C."/>
            <person name="Warthmann N."/>
            <person name="Chica C."/>
            <person name="Szarzynska B."/>
            <person name="Zytnicki M."/>
            <person name="Albani M.C."/>
            <person name="Kiefer C."/>
            <person name="Bergonzi S."/>
            <person name="Castaings L."/>
            <person name="Mateos J.L."/>
            <person name="Berns M.C."/>
            <person name="Bujdoso N."/>
            <person name="Piofczyk T."/>
            <person name="de Lorenzo L."/>
            <person name="Barrero-Sicilia C."/>
            <person name="Mateos I."/>
            <person name="Piednoel M."/>
            <person name="Hagmann J."/>
            <person name="Chen-Min-Tao R."/>
            <person name="Iglesias-Fernandez R."/>
            <person name="Schuster S.C."/>
            <person name="Alonso-Blanco C."/>
            <person name="Roudier F."/>
            <person name="Carbonero P."/>
            <person name="Paz-Ares J."/>
            <person name="Davis S.J."/>
            <person name="Pecinka A."/>
            <person name="Quesneville H."/>
            <person name="Colot V."/>
            <person name="Lysak M.A."/>
            <person name="Weigel D."/>
            <person name="Coupland G."/>
            <person name="Schneeberger K."/>
        </authorList>
    </citation>
    <scope>NUCLEOTIDE SEQUENCE [LARGE SCALE GENOMIC DNA]</scope>
    <source>
        <strain evidence="2">cv. Pajares</strain>
    </source>
</reference>
<accession>A0A087GLM7</accession>
<protein>
    <submittedName>
        <fullName evidence="1">Uncharacterized protein</fullName>
    </submittedName>
</protein>
<dbReference type="InterPro" id="IPR028322">
    <property type="entry name" value="PNRC-like_rgn"/>
</dbReference>
<dbReference type="AlphaFoldDB" id="A0A087GLM7"/>
<proteinExistence type="predicted"/>
<sequence>MVTAILSTRNHRFHHETLMHHRNPNSHLNHHKTTAPRRRKRTLVVSPATNTTNLVMEKVKILKRGVTLSEFLIKEENDVDLVLNRLGPEPEIVQNQIRGLILVGDYAGAGYSVSPSPSSVPFPCFLDKN</sequence>
<dbReference type="Gramene" id="KFK30779">
    <property type="protein sequence ID" value="KFK30779"/>
    <property type="gene ID" value="AALP_AA6G025000"/>
</dbReference>
<dbReference type="Pfam" id="PF15365">
    <property type="entry name" value="PNRC"/>
    <property type="match status" value="1"/>
</dbReference>
<dbReference type="EMBL" id="CM002874">
    <property type="protein sequence ID" value="KFK30779.1"/>
    <property type="molecule type" value="Genomic_DNA"/>
</dbReference>